<dbReference type="SMART" id="SM00248">
    <property type="entry name" value="ANK"/>
    <property type="match status" value="9"/>
</dbReference>
<evidence type="ECO:0008006" key="8">
    <source>
        <dbReference type="Google" id="ProtNLM"/>
    </source>
</evidence>
<dbReference type="Pfam" id="PF24883">
    <property type="entry name" value="NPHP3_N"/>
    <property type="match status" value="1"/>
</dbReference>
<feature type="repeat" description="ANK" evidence="2">
    <location>
        <begin position="1040"/>
        <end position="1072"/>
    </location>
</feature>
<name>A0A9W4J448_9EURO</name>
<dbReference type="PANTHER" id="PTHR10039:SF15">
    <property type="entry name" value="NACHT DOMAIN-CONTAINING PROTEIN"/>
    <property type="match status" value="1"/>
</dbReference>
<evidence type="ECO:0000313" key="6">
    <source>
        <dbReference type="EMBL" id="CAG8373201.1"/>
    </source>
</evidence>
<reference evidence="6" key="1">
    <citation type="submission" date="2021-07" db="EMBL/GenBank/DDBJ databases">
        <authorList>
            <person name="Branca A.L. A."/>
        </authorList>
    </citation>
    <scope>NUCLEOTIDE SEQUENCE</scope>
</reference>
<dbReference type="InterPro" id="IPR027417">
    <property type="entry name" value="P-loop_NTPase"/>
</dbReference>
<feature type="region of interest" description="Disordered" evidence="3">
    <location>
        <begin position="1120"/>
        <end position="1139"/>
    </location>
</feature>
<dbReference type="Proteomes" id="UP001152592">
    <property type="component" value="Unassembled WGS sequence"/>
</dbReference>
<evidence type="ECO:0000256" key="2">
    <source>
        <dbReference type="PROSITE-ProRule" id="PRU00023"/>
    </source>
</evidence>
<dbReference type="PANTHER" id="PTHR10039">
    <property type="entry name" value="AMELOGENIN"/>
    <property type="match status" value="1"/>
</dbReference>
<evidence type="ECO:0000259" key="4">
    <source>
        <dbReference type="Pfam" id="PF22939"/>
    </source>
</evidence>
<dbReference type="PROSITE" id="PS50088">
    <property type="entry name" value="ANK_REPEAT"/>
    <property type="match status" value="3"/>
</dbReference>
<accession>A0A9W4J448</accession>
<dbReference type="Pfam" id="PF12796">
    <property type="entry name" value="Ank_2"/>
    <property type="match status" value="2"/>
</dbReference>
<gene>
    <name evidence="6" type="ORF">PSALAMII_LOCUS4860</name>
</gene>
<comment type="caution">
    <text evidence="6">The sequence shown here is derived from an EMBL/GenBank/DDBJ whole genome shotgun (WGS) entry which is preliminary data.</text>
</comment>
<dbReference type="OrthoDB" id="3162524at2759"/>
<dbReference type="Pfam" id="PF22939">
    <property type="entry name" value="WHD_GPIID"/>
    <property type="match status" value="1"/>
</dbReference>
<evidence type="ECO:0000313" key="7">
    <source>
        <dbReference type="Proteomes" id="UP001152592"/>
    </source>
</evidence>
<protein>
    <recommendedName>
        <fullName evidence="8">NACHT domain-containing protein</fullName>
    </recommendedName>
</protein>
<dbReference type="Gene3D" id="1.25.40.20">
    <property type="entry name" value="Ankyrin repeat-containing domain"/>
    <property type="match status" value="4"/>
</dbReference>
<organism evidence="6 7">
    <name type="scientific">Penicillium salamii</name>
    <dbReference type="NCBI Taxonomy" id="1612424"/>
    <lineage>
        <taxon>Eukaryota</taxon>
        <taxon>Fungi</taxon>
        <taxon>Dikarya</taxon>
        <taxon>Ascomycota</taxon>
        <taxon>Pezizomycotina</taxon>
        <taxon>Eurotiomycetes</taxon>
        <taxon>Eurotiomycetidae</taxon>
        <taxon>Eurotiales</taxon>
        <taxon>Aspergillaceae</taxon>
        <taxon>Penicillium</taxon>
    </lineage>
</organism>
<dbReference type="EMBL" id="CAJVPD010000229">
    <property type="protein sequence ID" value="CAG8373201.1"/>
    <property type="molecule type" value="Genomic_DNA"/>
</dbReference>
<dbReference type="InterPro" id="IPR054471">
    <property type="entry name" value="GPIID_WHD"/>
</dbReference>
<feature type="repeat" description="ANK" evidence="2">
    <location>
        <begin position="1002"/>
        <end position="1039"/>
    </location>
</feature>
<dbReference type="InterPro" id="IPR002110">
    <property type="entry name" value="Ankyrin_rpt"/>
</dbReference>
<dbReference type="PRINTS" id="PR01415">
    <property type="entry name" value="ANKYRIN"/>
</dbReference>
<feature type="domain" description="Nephrocystin 3-like N-terminal" evidence="5">
    <location>
        <begin position="186"/>
        <end position="352"/>
    </location>
</feature>
<sequence length="1157" mass="130401">MSFGFGVGDFLAVLKLANTIRKQFKDAPSQFKSISDDVKLLSNVLRDIEDDDPNETLKDPQKDQLNDISRSCTGILSELHAIINKHQSLDKSAQPSIKKVGDRVWKRFNWDQKEISDFRQRLSTNIDSFNLFLTHVTKQVAITTQNGVTQLLEYQDAEKHEKCLAWLSSLDHDAKQVDFFSRVQEGTGKWLLASAEFNNWVSLNDLADQSEAHRTLFCPGIPGAGKTFLSSIVINHLQQLIRPNDVALAFFYCNFREKVNLNEMLSSLLKQLVRQQSSIPKCLVDPFSKKARLTTSDFMTCLKSMFSKFSKVFIVVDALDECDLPDNQRVKFLSDLRALQHDFNLRVFATSRDDQGIPALFEGCVSLRIQASSEDVRKFVAGRIGPLAACVQKRSDLQEEIITEISKSIDGMFLLARLHIDSLQGKRSLKMIRKALQTLPTGLDAAYGEAMSRIENQRPSEVETAKDVLCWISCATRPLTTLELQHALAIEDDESFLDGDNISDIEDLVSVCAGLVAFDEQSGVVRLVHYTMQDFFDRTKDSLIPDAHHRLATRCISYLSFDVFSDVSYATDEHQFERLYGDNPLTEYTANNLRHHIHQQKFDPDLVLRLFRGQGGFHTLMRVWEVSDRRSAPGSSLAFWTTDYFPLFSFWRTYCFQLLPKARWGIFLAACLDLVEVMKTMLEDDAGDACDPEREPDLEEIPEDDAEIARELRYLNPLWFAAFYDSRAVVELLLDCGAYPIDQTSISYTPLTIAIARGNTEIAQLLIRSGADINHQVSKMVHFANRFISPLSLAVEMGNEVLVRCLVERGVITRPRGPMKDDPLGMAALHKHDAIFDILFDLSDNSDESEYHFLLCCAARGGSEHIITRLLERDGITAEWKVSCAQNALHGLSSLDSECNTRIADDAALEILLGLEGVDVHFLRDGKSLLHKCTSENIHPESRIATAELLHQHGADQNIKNEDGQSCLVQALAGDFEFRLEIAKFLLDPNGPQADLESQDHNGRTALHHAVMSLLEQSEREDIVRLLLEKGANPNSRDNTNRTPLSYAAQISHVIVRQLLLARDASVNDKDSVGRTPLSYAVGCNPKELWGHRDEYLKDFADKWPPKRLGKAVEILLSKGADPNSRDHDGMTPLIRAGKNLPEDHEVLKQLQDSVRR</sequence>
<evidence type="ECO:0000256" key="3">
    <source>
        <dbReference type="SAM" id="MobiDB-lite"/>
    </source>
</evidence>
<dbReference type="InterPro" id="IPR036770">
    <property type="entry name" value="Ankyrin_rpt-contain_sf"/>
</dbReference>
<dbReference type="AlphaFoldDB" id="A0A9W4J448"/>
<dbReference type="Gene3D" id="3.40.50.300">
    <property type="entry name" value="P-loop containing nucleotide triphosphate hydrolases"/>
    <property type="match status" value="1"/>
</dbReference>
<feature type="repeat" description="ANK" evidence="2">
    <location>
        <begin position="746"/>
        <end position="778"/>
    </location>
</feature>
<dbReference type="SUPFAM" id="SSF52540">
    <property type="entry name" value="P-loop containing nucleoside triphosphate hydrolases"/>
    <property type="match status" value="1"/>
</dbReference>
<evidence type="ECO:0000256" key="1">
    <source>
        <dbReference type="ARBA" id="ARBA00022737"/>
    </source>
</evidence>
<keyword evidence="2" id="KW-0040">ANK repeat</keyword>
<keyword evidence="1" id="KW-0677">Repeat</keyword>
<dbReference type="PROSITE" id="PS50297">
    <property type="entry name" value="ANK_REP_REGION"/>
    <property type="match status" value="2"/>
</dbReference>
<dbReference type="InterPro" id="IPR056884">
    <property type="entry name" value="NPHP3-like_N"/>
</dbReference>
<proteinExistence type="predicted"/>
<dbReference type="SUPFAM" id="SSF48403">
    <property type="entry name" value="Ankyrin repeat"/>
    <property type="match status" value="1"/>
</dbReference>
<feature type="domain" description="GPI inositol-deacylase winged helix" evidence="4">
    <location>
        <begin position="464"/>
        <end position="536"/>
    </location>
</feature>
<evidence type="ECO:0000259" key="5">
    <source>
        <dbReference type="Pfam" id="PF24883"/>
    </source>
</evidence>